<reference evidence="2 3" key="1">
    <citation type="submission" date="2015-02" db="EMBL/GenBank/DDBJ databases">
        <title>Draft Genome Sequences of Two Closely-Related Aflatoxigenic Aspergillus Species Obtained from the Cote d'Ivoire.</title>
        <authorList>
            <person name="Moore G.G."/>
            <person name="Beltz S.B."/>
            <person name="Mack B.M."/>
        </authorList>
    </citation>
    <scope>NUCLEOTIDE SEQUENCE [LARGE SCALE GENOMIC DNA]</scope>
    <source>
        <strain evidence="2 3">SRRC1468</strain>
    </source>
</reference>
<accession>A0A0F8V486</accession>
<keyword evidence="3" id="KW-1185">Reference proteome</keyword>
<dbReference type="Proteomes" id="UP000034291">
    <property type="component" value="Unassembled WGS sequence"/>
</dbReference>
<feature type="compositionally biased region" description="Polar residues" evidence="1">
    <location>
        <begin position="423"/>
        <end position="444"/>
    </location>
</feature>
<feature type="compositionally biased region" description="Polar residues" evidence="1">
    <location>
        <begin position="539"/>
        <end position="552"/>
    </location>
</feature>
<dbReference type="EMBL" id="JZBS01002655">
    <property type="protein sequence ID" value="KKK17796.1"/>
    <property type="molecule type" value="Genomic_DNA"/>
</dbReference>
<evidence type="ECO:0000256" key="1">
    <source>
        <dbReference type="SAM" id="MobiDB-lite"/>
    </source>
</evidence>
<feature type="region of interest" description="Disordered" evidence="1">
    <location>
        <begin position="392"/>
        <end position="568"/>
    </location>
</feature>
<dbReference type="AlphaFoldDB" id="A0A0F8V486"/>
<feature type="compositionally biased region" description="Basic and acidic residues" evidence="1">
    <location>
        <begin position="515"/>
        <end position="537"/>
    </location>
</feature>
<proteinExistence type="predicted"/>
<dbReference type="OrthoDB" id="5404323at2759"/>
<feature type="region of interest" description="Disordered" evidence="1">
    <location>
        <begin position="83"/>
        <end position="116"/>
    </location>
</feature>
<feature type="compositionally biased region" description="Low complexity" evidence="1">
    <location>
        <begin position="394"/>
        <end position="406"/>
    </location>
</feature>
<comment type="caution">
    <text evidence="2">The sequence shown here is derived from an EMBL/GenBank/DDBJ whole genome shotgun (WGS) entry which is preliminary data.</text>
</comment>
<evidence type="ECO:0000313" key="3">
    <source>
        <dbReference type="Proteomes" id="UP000034291"/>
    </source>
</evidence>
<name>A0A0F8V486_9EURO</name>
<protein>
    <submittedName>
        <fullName evidence="2">Uncharacterized protein</fullName>
    </submittedName>
</protein>
<gene>
    <name evidence="2" type="ORF">ARAM_006246</name>
</gene>
<organism evidence="2 3">
    <name type="scientific">Aspergillus rambellii</name>
    <dbReference type="NCBI Taxonomy" id="308745"/>
    <lineage>
        <taxon>Eukaryota</taxon>
        <taxon>Fungi</taxon>
        <taxon>Dikarya</taxon>
        <taxon>Ascomycota</taxon>
        <taxon>Pezizomycotina</taxon>
        <taxon>Eurotiomycetes</taxon>
        <taxon>Eurotiomycetidae</taxon>
        <taxon>Eurotiales</taxon>
        <taxon>Aspergillaceae</taxon>
        <taxon>Aspergillus</taxon>
        <taxon>Aspergillus subgen. Nidulantes</taxon>
    </lineage>
</organism>
<sequence>MLFNLGMTADAAAAHNSDLVASKSDIHSSLPSRQSSSSRPFSFGTLPVCGLGNLYSKDKIPDPEIPRLEQRYSMPLTALERLSSSDDDRYSHTGPLPARPQFSYQKSSRPPAVRSKTTYQLAHPAINARQARLRLRPKLLLQLQRVSPTSRPVPVYDVVPSTVFKNRFARKVPAILRGKKGLGPNDLIVTTSDLYERTGIDPTERSLSSDDENGDHREVVATICQLFKEDALSKGKAEICLNTGSVWEATPLPNGSYEFAANTDAGILIVRWVRRGQKKRRVSAPPGSLEQEDTKRFTFSVINPNTRRHPVIACMTRNHLEVHDRYAMPPNSTAPSSPTAMSVISDASELDAPLDQNLIETDENTRLLIIMTSIWVAFREGWSLNFRYNDSNCKPTPKTSKPASTTDGDSVPGGKDHKPGPEVSTNANRRVTISSALPTQQPTVERSIRYGSLSKRSNSTGAAFIERSNRRTSGVNGRPHRHSMFSSPRPSFDEASDSVSVARSSGCCRSRSQHVRADAEDMKDDLPPTRVPIHPEETPASQPRQLETSQPPDDQVGSGRTKGKRRHRFSNLFDFFVRRGHHHQS</sequence>
<dbReference type="STRING" id="308745.A0A0F8V486"/>
<evidence type="ECO:0000313" key="2">
    <source>
        <dbReference type="EMBL" id="KKK17796.1"/>
    </source>
</evidence>